<protein>
    <recommendedName>
        <fullName evidence="3">LytR/CpsA/Psr regulator C-terminal domain-containing protein</fullName>
    </recommendedName>
</protein>
<keyword evidence="2" id="KW-1133">Transmembrane helix</keyword>
<feature type="compositionally biased region" description="Low complexity" evidence="1">
    <location>
        <begin position="104"/>
        <end position="172"/>
    </location>
</feature>
<evidence type="ECO:0000256" key="1">
    <source>
        <dbReference type="SAM" id="MobiDB-lite"/>
    </source>
</evidence>
<evidence type="ECO:0000313" key="4">
    <source>
        <dbReference type="EMBL" id="KWZ82067.1"/>
    </source>
</evidence>
<dbReference type="PATRIC" id="fig|1681.53.peg.638"/>
<feature type="region of interest" description="Disordered" evidence="1">
    <location>
        <begin position="85"/>
        <end position="177"/>
    </location>
</feature>
<name>A0A133KRA9_BIFBI</name>
<dbReference type="Pfam" id="PF13399">
    <property type="entry name" value="LytR_C"/>
    <property type="match status" value="1"/>
</dbReference>
<gene>
    <name evidence="4" type="ORF">HMPREF3196_00650</name>
</gene>
<keyword evidence="2" id="KW-0812">Transmembrane</keyword>
<evidence type="ECO:0000313" key="5">
    <source>
        <dbReference type="Proteomes" id="UP000070092"/>
    </source>
</evidence>
<proteinExistence type="predicted"/>
<dbReference type="EMBL" id="LRPO01000020">
    <property type="protein sequence ID" value="KWZ82067.1"/>
    <property type="molecule type" value="Genomic_DNA"/>
</dbReference>
<keyword evidence="2" id="KW-0472">Membrane</keyword>
<organism evidence="4 5">
    <name type="scientific">Bifidobacterium bifidum</name>
    <dbReference type="NCBI Taxonomy" id="1681"/>
    <lineage>
        <taxon>Bacteria</taxon>
        <taxon>Bacillati</taxon>
        <taxon>Actinomycetota</taxon>
        <taxon>Actinomycetes</taxon>
        <taxon>Bifidobacteriales</taxon>
        <taxon>Bifidobacteriaceae</taxon>
        <taxon>Bifidobacterium</taxon>
    </lineage>
</organism>
<dbReference type="Gene3D" id="3.30.70.2390">
    <property type="match status" value="1"/>
</dbReference>
<evidence type="ECO:0000259" key="3">
    <source>
        <dbReference type="Pfam" id="PF13399"/>
    </source>
</evidence>
<evidence type="ECO:0000256" key="2">
    <source>
        <dbReference type="SAM" id="Phobius"/>
    </source>
</evidence>
<dbReference type="AlphaFoldDB" id="A0A133KRA9"/>
<feature type="transmembrane region" description="Helical" evidence="2">
    <location>
        <begin position="53"/>
        <end position="75"/>
    </location>
</feature>
<dbReference type="Proteomes" id="UP000070092">
    <property type="component" value="Unassembled WGS sequence"/>
</dbReference>
<reference evidence="4 5" key="1">
    <citation type="submission" date="2016-01" db="EMBL/GenBank/DDBJ databases">
        <authorList>
            <person name="Oliw E.H."/>
        </authorList>
    </citation>
    <scope>NUCLEOTIDE SEQUENCE [LARGE SCALE GENOMIC DNA]</scope>
    <source>
        <strain evidence="4 5">MJR8628B</strain>
    </source>
</reference>
<dbReference type="InterPro" id="IPR027381">
    <property type="entry name" value="LytR/CpsA/Psr_C"/>
</dbReference>
<feature type="domain" description="LytR/CpsA/Psr regulator C-terminal" evidence="3">
    <location>
        <begin position="178"/>
        <end position="259"/>
    </location>
</feature>
<feature type="compositionally biased region" description="Basic and acidic residues" evidence="1">
    <location>
        <begin position="89"/>
        <end position="103"/>
    </location>
</feature>
<accession>A0A133KRA9</accession>
<comment type="caution">
    <text evidence="4">The sequence shown here is derived from an EMBL/GenBank/DDBJ whole genome shotgun (WGS) entry which is preliminary data.</text>
</comment>
<sequence>MAGRLDERYGRVIMAKDKETYDSYAKDVFDNPPAGPVGVHRGARSAGARMTPFLIVLLVVALAGVGTWGVLSGMFSDVLFGNNGTSQAADDKASDSDDSKTGDTTKSGTGEQSTSSSTDGSSDTASNTSTDSAQSDTTSSSSDGSTDATDTNGQGADSTASSDAQSTPPATAEANKATSVRVINGTKISGHAASRAYTLKQAGYKNVVSANPSGTLPASTVVWYQNETDAATAKDIAVTLGISDVRQMSGISAPVVVVLMQ</sequence>